<name>A0A915L5C9_ROMCU</name>
<dbReference type="Proteomes" id="UP000887565">
    <property type="component" value="Unplaced"/>
</dbReference>
<keyword evidence="1" id="KW-1185">Reference proteome</keyword>
<evidence type="ECO:0000313" key="2">
    <source>
        <dbReference type="WBParaSite" id="nRc.2.0.1.t46249-RA"/>
    </source>
</evidence>
<dbReference type="WBParaSite" id="nRc.2.0.1.t46249-RA">
    <property type="protein sequence ID" value="nRc.2.0.1.t46249-RA"/>
    <property type="gene ID" value="nRc.2.0.1.g46249"/>
</dbReference>
<sequence length="120" mass="13423">MQTRSTSFEVKDVFGRARYERFQSHPGNSLPPTGRIEEIDGEDVFSYAGRICDNKWSNEVRLNFVCFSCVGQENKVVGGEIACSGFAVKVFFTYGSGDVKFLLVGVTRKQFIKGGWFMVG</sequence>
<organism evidence="1 2">
    <name type="scientific">Romanomermis culicivorax</name>
    <name type="common">Nematode worm</name>
    <dbReference type="NCBI Taxonomy" id="13658"/>
    <lineage>
        <taxon>Eukaryota</taxon>
        <taxon>Metazoa</taxon>
        <taxon>Ecdysozoa</taxon>
        <taxon>Nematoda</taxon>
        <taxon>Enoplea</taxon>
        <taxon>Dorylaimia</taxon>
        <taxon>Mermithida</taxon>
        <taxon>Mermithoidea</taxon>
        <taxon>Mermithidae</taxon>
        <taxon>Romanomermis</taxon>
    </lineage>
</organism>
<proteinExistence type="predicted"/>
<protein>
    <submittedName>
        <fullName evidence="2">Uncharacterized protein</fullName>
    </submittedName>
</protein>
<dbReference type="AlphaFoldDB" id="A0A915L5C9"/>
<reference evidence="2" key="1">
    <citation type="submission" date="2022-11" db="UniProtKB">
        <authorList>
            <consortium name="WormBaseParasite"/>
        </authorList>
    </citation>
    <scope>IDENTIFICATION</scope>
</reference>
<evidence type="ECO:0000313" key="1">
    <source>
        <dbReference type="Proteomes" id="UP000887565"/>
    </source>
</evidence>
<accession>A0A915L5C9</accession>